<protein>
    <recommendedName>
        <fullName evidence="1">Defective in cullin neddylation protein</fullName>
    </recommendedName>
</protein>
<accession>A0A2S5BIQ3</accession>
<dbReference type="Pfam" id="PF03556">
    <property type="entry name" value="Cullin_binding"/>
    <property type="match status" value="1"/>
</dbReference>
<dbReference type="Gene3D" id="1.10.238.10">
    <property type="entry name" value="EF-hand"/>
    <property type="match status" value="1"/>
</dbReference>
<feature type="domain" description="DCUN1" evidence="3">
    <location>
        <begin position="155"/>
        <end position="351"/>
    </location>
</feature>
<dbReference type="GO" id="GO:0000151">
    <property type="term" value="C:ubiquitin ligase complex"/>
    <property type="evidence" value="ECO:0007669"/>
    <property type="project" value="TreeGrafter"/>
</dbReference>
<dbReference type="GO" id="GO:0045116">
    <property type="term" value="P:protein neddylation"/>
    <property type="evidence" value="ECO:0007669"/>
    <property type="project" value="TreeGrafter"/>
</dbReference>
<evidence type="ECO:0000259" key="3">
    <source>
        <dbReference type="PROSITE" id="PS51229"/>
    </source>
</evidence>
<dbReference type="OrthoDB" id="27198at2759"/>
<dbReference type="Proteomes" id="UP000237144">
    <property type="component" value="Unassembled WGS sequence"/>
</dbReference>
<feature type="region of interest" description="Disordered" evidence="2">
    <location>
        <begin position="1"/>
        <end position="153"/>
    </location>
</feature>
<keyword evidence="5" id="KW-1185">Reference proteome</keyword>
<feature type="compositionally biased region" description="Low complexity" evidence="2">
    <location>
        <begin position="105"/>
        <end position="123"/>
    </location>
</feature>
<dbReference type="AlphaFoldDB" id="A0A2S5BIQ3"/>
<evidence type="ECO:0000256" key="2">
    <source>
        <dbReference type="SAM" id="MobiDB-lite"/>
    </source>
</evidence>
<gene>
    <name evidence="4" type="ORF">BMF94_0232</name>
</gene>
<organism evidence="4 5">
    <name type="scientific">Rhodotorula taiwanensis</name>
    <dbReference type="NCBI Taxonomy" id="741276"/>
    <lineage>
        <taxon>Eukaryota</taxon>
        <taxon>Fungi</taxon>
        <taxon>Dikarya</taxon>
        <taxon>Basidiomycota</taxon>
        <taxon>Pucciniomycotina</taxon>
        <taxon>Microbotryomycetes</taxon>
        <taxon>Sporidiobolales</taxon>
        <taxon>Sporidiobolaceae</taxon>
        <taxon>Rhodotorula</taxon>
    </lineage>
</organism>
<dbReference type="PROSITE" id="PS51229">
    <property type="entry name" value="DCUN1"/>
    <property type="match status" value="1"/>
</dbReference>
<dbReference type="EMBL" id="PJQD01000002">
    <property type="protein sequence ID" value="POY76640.1"/>
    <property type="molecule type" value="Genomic_DNA"/>
</dbReference>
<dbReference type="InterPro" id="IPR014764">
    <property type="entry name" value="DCN-prot"/>
</dbReference>
<dbReference type="GO" id="GO:0032182">
    <property type="term" value="F:ubiquitin-like protein binding"/>
    <property type="evidence" value="ECO:0007669"/>
    <property type="project" value="TreeGrafter"/>
</dbReference>
<reference evidence="4 5" key="1">
    <citation type="journal article" date="2018" name="Front. Microbiol.">
        <title>Prospects for Fungal Bioremediation of Acidic Radioactive Waste Sites: Characterization and Genome Sequence of Rhodotorula taiwanensis MD1149.</title>
        <authorList>
            <person name="Tkavc R."/>
            <person name="Matrosova V.Y."/>
            <person name="Grichenko O.E."/>
            <person name="Gostincar C."/>
            <person name="Volpe R.P."/>
            <person name="Klimenkova P."/>
            <person name="Gaidamakova E.K."/>
            <person name="Zhou C.E."/>
            <person name="Stewart B.J."/>
            <person name="Lyman M.G."/>
            <person name="Malfatti S.A."/>
            <person name="Rubinfeld B."/>
            <person name="Courtot M."/>
            <person name="Singh J."/>
            <person name="Dalgard C.L."/>
            <person name="Hamilton T."/>
            <person name="Frey K.G."/>
            <person name="Gunde-Cimerman N."/>
            <person name="Dugan L."/>
            <person name="Daly M.J."/>
        </authorList>
    </citation>
    <scope>NUCLEOTIDE SEQUENCE [LARGE SCALE GENOMIC DNA]</scope>
    <source>
        <strain evidence="4 5">MD1149</strain>
    </source>
</reference>
<dbReference type="PANTHER" id="PTHR12281">
    <property type="entry name" value="RP42 RELATED"/>
    <property type="match status" value="1"/>
</dbReference>
<dbReference type="GO" id="GO:0031624">
    <property type="term" value="F:ubiquitin conjugating enzyme binding"/>
    <property type="evidence" value="ECO:0007669"/>
    <property type="project" value="TreeGrafter"/>
</dbReference>
<comment type="function">
    <text evidence="1">Neddylation of cullins play an essential role in the regulation of SCF-type complexes activity.</text>
</comment>
<feature type="compositionally biased region" description="Low complexity" evidence="2">
    <location>
        <begin position="142"/>
        <end position="153"/>
    </location>
</feature>
<sequence length="357" mass="38278">MPPKRKTDSPAKAAPKKKRSSAVDDAPAASSSKATASTTKAKASSSTASTSKLTKGKSKKKEPVVISSSESESADSDVIVESPKKAKKASSNSKGKGKEEKPKSTKPAKVASKASKSSKAYAYDPVESTSTPGPESAPKPPAKSSKAKPVAKPASFEEAFPRFFATYAEPEDEGTMGGAGIEKLFEAMELSMDGAYPMILAYKVEAKPGTFGTFSRADFRRAFEPTKIASAPQLKDSLLAVHRQLFDSEASEEDFRRFYLFLFPFLKSDGAKTIPAEMAIPLLGISLGERYELGKAFVDFATAQGTAFKAVSLDVWTQLLEFCQSVEPDLTGWSEDDAWPSTIDAFVDWKKGQESTA</sequence>
<dbReference type="GO" id="GO:0097602">
    <property type="term" value="F:cullin family protein binding"/>
    <property type="evidence" value="ECO:0007669"/>
    <property type="project" value="TreeGrafter"/>
</dbReference>
<evidence type="ECO:0000313" key="5">
    <source>
        <dbReference type="Proteomes" id="UP000237144"/>
    </source>
</evidence>
<dbReference type="STRING" id="741276.A0A2S5BIQ3"/>
<dbReference type="InterPro" id="IPR042460">
    <property type="entry name" value="DCN1-like_PONY"/>
</dbReference>
<feature type="compositionally biased region" description="Low complexity" evidence="2">
    <location>
        <begin position="64"/>
        <end position="81"/>
    </location>
</feature>
<name>A0A2S5BIQ3_9BASI</name>
<feature type="compositionally biased region" description="Low complexity" evidence="2">
    <location>
        <begin position="23"/>
        <end position="53"/>
    </location>
</feature>
<dbReference type="InterPro" id="IPR005176">
    <property type="entry name" value="PONY_dom"/>
</dbReference>
<dbReference type="Gene3D" id="1.10.238.200">
    <property type="entry name" value="Cullin, PONY binding domain"/>
    <property type="match status" value="1"/>
</dbReference>
<proteinExistence type="predicted"/>
<evidence type="ECO:0000313" key="4">
    <source>
        <dbReference type="EMBL" id="POY76640.1"/>
    </source>
</evidence>
<comment type="caution">
    <text evidence="4">The sequence shown here is derived from an EMBL/GenBank/DDBJ whole genome shotgun (WGS) entry which is preliminary data.</text>
</comment>
<evidence type="ECO:0000256" key="1">
    <source>
        <dbReference type="RuleBase" id="RU410713"/>
    </source>
</evidence>